<sequence length="478" mass="52407">MHNTQPLRPPSVLLPPVKRALMLSTAEMEDLVSQLAHIYTPQVLGTQFTVATPQIKFSRKGGGWVSQKKSVSVHDSGYTSVVVSDNEDDSEDDDYKALQAAVESLANTLSTAHLDVPSQTTELDTLRADEFERTYAMKWLTGLVSFSEEWIDASSGEDDGASNREAIVEKASALLAACSGSSASGAVTRSFTFAPKFTASKPRPSSPMSFQIQLKDDSLPSQDHTAVGLQTWGSAPILCQLISDVPSRFGLDLARRSAATNGTLRILELGAGTGLLSLFLWRLLEYQMLYVTSRSGVNPWNEVSILATDYHPSVLSNLAFNLELNRPAAALHDGRQRPTLLSKALDWVDCPEVEDSEKYDIIFGADIVYEPEHAPLIKAVVEKVLKRPSGSKNDDSSSATERRGGIFWLMYPIRPTHSAEVRSIAAAFAEARSISSEDTFERQGDWTLGVLESQHLERRKGIGRADEVTYCLLKIGWV</sequence>
<dbReference type="EMBL" id="CAFZ01000191">
    <property type="protein sequence ID" value="CCA72932.1"/>
    <property type="molecule type" value="Genomic_DNA"/>
</dbReference>
<dbReference type="GO" id="GO:0008757">
    <property type="term" value="F:S-adenosylmethionine-dependent methyltransferase activity"/>
    <property type="evidence" value="ECO:0007669"/>
    <property type="project" value="UniProtKB-ARBA"/>
</dbReference>
<evidence type="ECO:0000313" key="1">
    <source>
        <dbReference type="EMBL" id="CCA72932.1"/>
    </source>
</evidence>
<dbReference type="InterPro" id="IPR029063">
    <property type="entry name" value="SAM-dependent_MTases_sf"/>
</dbReference>
<dbReference type="InParanoid" id="G4TNN9"/>
<dbReference type="SUPFAM" id="SSF53335">
    <property type="entry name" value="S-adenosyl-L-methionine-dependent methyltransferases"/>
    <property type="match status" value="1"/>
</dbReference>
<dbReference type="STRING" id="1109443.G4TNN9"/>
<dbReference type="Proteomes" id="UP000007148">
    <property type="component" value="Unassembled WGS sequence"/>
</dbReference>
<dbReference type="HOGENOM" id="CLU_030437_1_0_1"/>
<dbReference type="Pfam" id="PF10294">
    <property type="entry name" value="Methyltransf_16"/>
    <property type="match status" value="1"/>
</dbReference>
<evidence type="ECO:0000313" key="2">
    <source>
        <dbReference type="Proteomes" id="UP000007148"/>
    </source>
</evidence>
<name>G4TNN9_SERID</name>
<reference evidence="1 2" key="1">
    <citation type="journal article" date="2011" name="PLoS Pathog.">
        <title>Endophytic Life Strategies Decoded by Genome and Transcriptome Analyses of the Mutualistic Root Symbiont Piriformospora indica.</title>
        <authorList>
            <person name="Zuccaro A."/>
            <person name="Lahrmann U."/>
            <person name="Guldener U."/>
            <person name="Langen G."/>
            <person name="Pfiffi S."/>
            <person name="Biedenkopf D."/>
            <person name="Wong P."/>
            <person name="Samans B."/>
            <person name="Grimm C."/>
            <person name="Basiewicz M."/>
            <person name="Murat C."/>
            <person name="Martin F."/>
            <person name="Kogel K.H."/>
        </authorList>
    </citation>
    <scope>NUCLEOTIDE SEQUENCE [LARGE SCALE GENOMIC DNA]</scope>
    <source>
        <strain evidence="1 2">DSM 11827</strain>
    </source>
</reference>
<dbReference type="Gene3D" id="3.40.50.150">
    <property type="entry name" value="Vaccinia Virus protein VP39"/>
    <property type="match status" value="1"/>
</dbReference>
<accession>G4TNN9</accession>
<gene>
    <name evidence="1" type="ORF">PIIN_06868</name>
</gene>
<proteinExistence type="predicted"/>
<dbReference type="OMA" id="ESHYELF"/>
<dbReference type="OrthoDB" id="433955at2759"/>
<dbReference type="FunCoup" id="G4TNN9">
    <property type="interactions" value="29"/>
</dbReference>
<comment type="caution">
    <text evidence="1">The sequence shown here is derived from an EMBL/GenBank/DDBJ whole genome shotgun (WGS) entry which is preliminary data.</text>
</comment>
<dbReference type="InterPro" id="IPR019410">
    <property type="entry name" value="Methyltransf_16"/>
</dbReference>
<organism evidence="1 2">
    <name type="scientific">Serendipita indica (strain DSM 11827)</name>
    <name type="common">Root endophyte fungus</name>
    <name type="synonym">Piriformospora indica</name>
    <dbReference type="NCBI Taxonomy" id="1109443"/>
    <lineage>
        <taxon>Eukaryota</taxon>
        <taxon>Fungi</taxon>
        <taxon>Dikarya</taxon>
        <taxon>Basidiomycota</taxon>
        <taxon>Agaricomycotina</taxon>
        <taxon>Agaricomycetes</taxon>
        <taxon>Sebacinales</taxon>
        <taxon>Serendipitaceae</taxon>
        <taxon>Serendipita</taxon>
    </lineage>
</organism>
<keyword evidence="2" id="KW-1185">Reference proteome</keyword>
<dbReference type="PANTHER" id="PTHR14614">
    <property type="entry name" value="HEPATOCELLULAR CARCINOMA-ASSOCIATED ANTIGEN"/>
    <property type="match status" value="1"/>
</dbReference>
<dbReference type="AlphaFoldDB" id="G4TNN9"/>
<dbReference type="eggNOG" id="KOG2793">
    <property type="taxonomic scope" value="Eukaryota"/>
</dbReference>
<protein>
    <submittedName>
        <fullName evidence="1">Uncharacterized protein</fullName>
    </submittedName>
</protein>
<dbReference type="PANTHER" id="PTHR14614:SF147">
    <property type="entry name" value="S-ADENOSYLMETHIONINE-DEPENDENT METHYLTRANSFERASE OF THE SEVEN BETA-STRAND FAMILY"/>
    <property type="match status" value="1"/>
</dbReference>